<sequence>MYLNALIYECMSLLCLSLCALSHTHGDRRTHSDTYGEFLCVCLSCLCVCVSLSLSVSLSVSLCVSLYVCVQ</sequence>
<organism evidence="3 4">
    <name type="scientific">Callorhinchus milii</name>
    <name type="common">Ghost shark</name>
    <dbReference type="NCBI Taxonomy" id="7868"/>
    <lineage>
        <taxon>Eukaryota</taxon>
        <taxon>Metazoa</taxon>
        <taxon>Chordata</taxon>
        <taxon>Craniata</taxon>
        <taxon>Vertebrata</taxon>
        <taxon>Chondrichthyes</taxon>
        <taxon>Holocephali</taxon>
        <taxon>Chimaeriformes</taxon>
        <taxon>Callorhinchidae</taxon>
        <taxon>Callorhinchus</taxon>
    </lineage>
</organism>
<reference evidence="4" key="2">
    <citation type="journal article" date="2007" name="PLoS Biol.">
        <title>Survey sequencing and comparative analysis of the elephant shark (Callorhinchus milii) genome.</title>
        <authorList>
            <person name="Venkatesh B."/>
            <person name="Kirkness E.F."/>
            <person name="Loh Y.H."/>
            <person name="Halpern A.L."/>
            <person name="Lee A.P."/>
            <person name="Johnson J."/>
            <person name="Dandona N."/>
            <person name="Viswanathan L.D."/>
            <person name="Tay A."/>
            <person name="Venter J.C."/>
            <person name="Strausberg R.L."/>
            <person name="Brenner S."/>
        </authorList>
    </citation>
    <scope>NUCLEOTIDE SEQUENCE [LARGE SCALE GENOMIC DNA]</scope>
</reference>
<evidence type="ECO:0000256" key="2">
    <source>
        <dbReference type="SAM" id="SignalP"/>
    </source>
</evidence>
<reference evidence="3" key="5">
    <citation type="submission" date="2025-09" db="UniProtKB">
        <authorList>
            <consortium name="Ensembl"/>
        </authorList>
    </citation>
    <scope>IDENTIFICATION</scope>
</reference>
<evidence type="ECO:0000313" key="3">
    <source>
        <dbReference type="Ensembl" id="ENSCMIP00000038325.1"/>
    </source>
</evidence>
<keyword evidence="1" id="KW-0812">Transmembrane</keyword>
<name>A0A4W3K2Z1_CALMI</name>
<feature type="transmembrane region" description="Helical" evidence="1">
    <location>
        <begin position="36"/>
        <end position="69"/>
    </location>
</feature>
<reference evidence="4" key="1">
    <citation type="journal article" date="2006" name="Science">
        <title>Ancient noncoding elements conserved in the human genome.</title>
        <authorList>
            <person name="Venkatesh B."/>
            <person name="Kirkness E.F."/>
            <person name="Loh Y.H."/>
            <person name="Halpern A.L."/>
            <person name="Lee A.P."/>
            <person name="Johnson J."/>
            <person name="Dandona N."/>
            <person name="Viswanathan L.D."/>
            <person name="Tay A."/>
            <person name="Venter J.C."/>
            <person name="Strausberg R.L."/>
            <person name="Brenner S."/>
        </authorList>
    </citation>
    <scope>NUCLEOTIDE SEQUENCE [LARGE SCALE GENOMIC DNA]</scope>
</reference>
<keyword evidence="1" id="KW-0472">Membrane</keyword>
<protein>
    <recommendedName>
        <fullName evidence="5">Secreted protein</fullName>
    </recommendedName>
</protein>
<keyword evidence="1" id="KW-1133">Transmembrane helix</keyword>
<keyword evidence="4" id="KW-1185">Reference proteome</keyword>
<feature type="chain" id="PRO_5021396653" description="Secreted protein" evidence="2">
    <location>
        <begin position="27"/>
        <end position="71"/>
    </location>
</feature>
<reference evidence="3" key="4">
    <citation type="submission" date="2025-08" db="UniProtKB">
        <authorList>
            <consortium name="Ensembl"/>
        </authorList>
    </citation>
    <scope>IDENTIFICATION</scope>
</reference>
<evidence type="ECO:0000256" key="1">
    <source>
        <dbReference type="SAM" id="Phobius"/>
    </source>
</evidence>
<dbReference type="Ensembl" id="ENSCMIT00000038875.1">
    <property type="protein sequence ID" value="ENSCMIP00000038325.1"/>
    <property type="gene ID" value="ENSCMIG00000016095.1"/>
</dbReference>
<dbReference type="AlphaFoldDB" id="A0A4W3K2Z1"/>
<evidence type="ECO:0000313" key="4">
    <source>
        <dbReference type="Proteomes" id="UP000314986"/>
    </source>
</evidence>
<keyword evidence="2" id="KW-0732">Signal</keyword>
<dbReference type="Proteomes" id="UP000314986">
    <property type="component" value="Unassembled WGS sequence"/>
</dbReference>
<accession>A0A4W3K2Z1</accession>
<proteinExistence type="predicted"/>
<reference evidence="4" key="3">
    <citation type="journal article" date="2014" name="Nature">
        <title>Elephant shark genome provides unique insights into gnathostome evolution.</title>
        <authorList>
            <consortium name="International Elephant Shark Genome Sequencing Consortium"/>
            <person name="Venkatesh B."/>
            <person name="Lee A.P."/>
            <person name="Ravi V."/>
            <person name="Maurya A.K."/>
            <person name="Lian M.M."/>
            <person name="Swann J.B."/>
            <person name="Ohta Y."/>
            <person name="Flajnik M.F."/>
            <person name="Sutoh Y."/>
            <person name="Kasahara M."/>
            <person name="Hoon S."/>
            <person name="Gangu V."/>
            <person name="Roy S.W."/>
            <person name="Irimia M."/>
            <person name="Korzh V."/>
            <person name="Kondrychyn I."/>
            <person name="Lim Z.W."/>
            <person name="Tay B.H."/>
            <person name="Tohari S."/>
            <person name="Kong K.W."/>
            <person name="Ho S."/>
            <person name="Lorente-Galdos B."/>
            <person name="Quilez J."/>
            <person name="Marques-Bonet T."/>
            <person name="Raney B.J."/>
            <person name="Ingham P.W."/>
            <person name="Tay A."/>
            <person name="Hillier L.W."/>
            <person name="Minx P."/>
            <person name="Boehm T."/>
            <person name="Wilson R.K."/>
            <person name="Brenner S."/>
            <person name="Warren W.C."/>
        </authorList>
    </citation>
    <scope>NUCLEOTIDE SEQUENCE [LARGE SCALE GENOMIC DNA]</scope>
</reference>
<evidence type="ECO:0008006" key="5">
    <source>
        <dbReference type="Google" id="ProtNLM"/>
    </source>
</evidence>
<feature type="signal peptide" evidence="2">
    <location>
        <begin position="1"/>
        <end position="26"/>
    </location>
</feature>
<dbReference type="InParanoid" id="A0A4W3K2Z1"/>